<dbReference type="KEGG" id="glt:GlitD10_1594"/>
<dbReference type="AlphaFoldDB" id="A0A1J0AD96"/>
<sequence>MNVRQWLATMIGVAGLATAILNATAKSPMPGNLLGLTGDNHLVAFVPNSQQPRRIPIQGVEGRVIGIDVRPANGLLYALTNTDKIYTLDPRTGAGQLVSTLSMPFQGNVGTGMDFNPVPDRLRLVDRRGNNFRINVDTGMVTADQPLNYAPQDVHATMKPQVTAAAYTNAFPGPPATPHVTPPTRTTQLFNIDTNLDVLVLQNPPNDGTLTTIGSLGVNLEPAGEFDIFSPQPGVNLAYAVSGSMVYSIDLGSGAATRVGNLGSGMNLIGLTFLPTP</sequence>
<organism evidence="3 4">
    <name type="scientific">Gloeomargarita lithophora Alchichica-D10</name>
    <dbReference type="NCBI Taxonomy" id="1188229"/>
    <lineage>
        <taxon>Bacteria</taxon>
        <taxon>Bacillati</taxon>
        <taxon>Cyanobacteriota</taxon>
        <taxon>Cyanophyceae</taxon>
        <taxon>Gloeomargaritales</taxon>
        <taxon>Gloeomargaritaceae</taxon>
        <taxon>Gloeomargarita</taxon>
    </lineage>
</organism>
<protein>
    <recommendedName>
        <fullName evidence="2">DUF4394 domain-containing protein</fullName>
    </recommendedName>
</protein>
<feature type="signal peptide" evidence="1">
    <location>
        <begin position="1"/>
        <end position="25"/>
    </location>
</feature>
<proteinExistence type="predicted"/>
<gene>
    <name evidence="3" type="ORF">GlitD10_1594</name>
</gene>
<dbReference type="Proteomes" id="UP000180235">
    <property type="component" value="Chromosome"/>
</dbReference>
<feature type="chain" id="PRO_5009608720" description="DUF4394 domain-containing protein" evidence="1">
    <location>
        <begin position="26"/>
        <end position="277"/>
    </location>
</feature>
<feature type="domain" description="DUF4394" evidence="2">
    <location>
        <begin position="51"/>
        <end position="271"/>
    </location>
</feature>
<accession>A0A1J0AD96</accession>
<keyword evidence="1" id="KW-0732">Signal</keyword>
<evidence type="ECO:0000256" key="1">
    <source>
        <dbReference type="SAM" id="SignalP"/>
    </source>
</evidence>
<dbReference type="InterPro" id="IPR011044">
    <property type="entry name" value="Quino_amine_DH_bsu"/>
</dbReference>
<dbReference type="SUPFAM" id="SSF50969">
    <property type="entry name" value="YVTN repeat-like/Quinoprotein amine dehydrogenase"/>
    <property type="match status" value="1"/>
</dbReference>
<dbReference type="InterPro" id="IPR025507">
    <property type="entry name" value="DUF4394"/>
</dbReference>
<evidence type="ECO:0000259" key="2">
    <source>
        <dbReference type="Pfam" id="PF14339"/>
    </source>
</evidence>
<name>A0A1J0AD96_9CYAN</name>
<reference evidence="3 4" key="1">
    <citation type="submission" date="2016-10" db="EMBL/GenBank/DDBJ databases">
        <title>Description of Gloeomargarita lithophora gen. nov., sp. nov., a thylakoid-bearing basal-branching cyanobacterium with intracellular carbonates, and proposal for Gloeomargaritales ord. nov.</title>
        <authorList>
            <person name="Moreira D."/>
            <person name="Tavera R."/>
            <person name="Benzerara K."/>
            <person name="Skouri-Panet F."/>
            <person name="Couradeau E."/>
            <person name="Gerard E."/>
            <person name="Loussert C."/>
            <person name="Novelo E."/>
            <person name="Zivanovic Y."/>
            <person name="Lopez-Garcia P."/>
        </authorList>
    </citation>
    <scope>NUCLEOTIDE SEQUENCE [LARGE SCALE GENOMIC DNA]</scope>
    <source>
        <strain evidence="3 4">D10</strain>
    </source>
</reference>
<dbReference type="STRING" id="1188229.GlitD10_1594"/>
<dbReference type="Pfam" id="PF14339">
    <property type="entry name" value="DUF4394"/>
    <property type="match status" value="1"/>
</dbReference>
<evidence type="ECO:0000313" key="4">
    <source>
        <dbReference type="Proteomes" id="UP000180235"/>
    </source>
</evidence>
<dbReference type="OrthoDB" id="531718at2"/>
<dbReference type="RefSeq" id="WP_071454436.1">
    <property type="nucleotide sequence ID" value="NZ_CP017675.1"/>
</dbReference>
<evidence type="ECO:0000313" key="3">
    <source>
        <dbReference type="EMBL" id="APB33918.1"/>
    </source>
</evidence>
<keyword evidence="4" id="KW-1185">Reference proteome</keyword>
<dbReference type="EMBL" id="CP017675">
    <property type="protein sequence ID" value="APB33918.1"/>
    <property type="molecule type" value="Genomic_DNA"/>
</dbReference>